<reference evidence="2 3" key="1">
    <citation type="submission" date="2023-02" db="EMBL/GenBank/DDBJ databases">
        <title>Antimicrobial susceptibility testing and tentative epidemiological cut-off values for Lactobacillaceae family species intended for ingestion.</title>
        <authorList>
            <person name="Noehr-Meldgaard K."/>
            <person name="Struve C."/>
            <person name="Ingmer H."/>
            <person name="Koza A."/>
            <person name="Al-Nakeeb K."/>
            <person name="Agersoe Y."/>
        </authorList>
    </citation>
    <scope>NUCLEOTIDE SEQUENCE [LARGE SCALE GENOMIC DNA]</scope>
    <source>
        <strain evidence="2 3">DSM 20193</strain>
    </source>
</reference>
<feature type="transmembrane region" description="Helical" evidence="1">
    <location>
        <begin position="376"/>
        <end position="399"/>
    </location>
</feature>
<accession>A0ABT6HF43</accession>
<feature type="transmembrane region" description="Helical" evidence="1">
    <location>
        <begin position="336"/>
        <end position="356"/>
    </location>
</feature>
<feature type="transmembrane region" description="Helical" evidence="1">
    <location>
        <begin position="35"/>
        <end position="53"/>
    </location>
</feature>
<comment type="caution">
    <text evidence="2">The sequence shown here is derived from an EMBL/GenBank/DDBJ whole genome shotgun (WGS) entry which is preliminary data.</text>
</comment>
<dbReference type="Proteomes" id="UP001529201">
    <property type="component" value="Unassembled WGS sequence"/>
</dbReference>
<name>A0ABT6HF43_LEUPS</name>
<evidence type="ECO:0000256" key="1">
    <source>
        <dbReference type="SAM" id="Phobius"/>
    </source>
</evidence>
<keyword evidence="1" id="KW-0472">Membrane</keyword>
<organism evidence="2 3">
    <name type="scientific">Leuconostoc pseudomesenteroides</name>
    <dbReference type="NCBI Taxonomy" id="33968"/>
    <lineage>
        <taxon>Bacteria</taxon>
        <taxon>Bacillati</taxon>
        <taxon>Bacillota</taxon>
        <taxon>Bacilli</taxon>
        <taxon>Lactobacillales</taxon>
        <taxon>Lactobacillaceae</taxon>
        <taxon>Leuconostoc</taxon>
    </lineage>
</organism>
<feature type="transmembrane region" description="Helical" evidence="1">
    <location>
        <begin position="220"/>
        <end position="241"/>
    </location>
</feature>
<gene>
    <name evidence="2" type="ORF">P1N92_08360</name>
</gene>
<keyword evidence="1" id="KW-1133">Transmembrane helix</keyword>
<evidence type="ECO:0000313" key="2">
    <source>
        <dbReference type="EMBL" id="MDG9734127.1"/>
    </source>
</evidence>
<evidence type="ECO:0000313" key="3">
    <source>
        <dbReference type="Proteomes" id="UP001529201"/>
    </source>
</evidence>
<dbReference type="RefSeq" id="WP_168441463.1">
    <property type="nucleotide sequence ID" value="NZ_CP065993.1"/>
</dbReference>
<keyword evidence="1" id="KW-0812">Transmembrane</keyword>
<sequence>MTQNQWIVKGIQPFIIIIFFVLSSPTIVQLTQSNFLTKLLIPILFLLIILLYILTTKAFFSVKGFVCLVLFLLLVGFSIASSPSYSVTSEIKSTLVRYLPFLFMFIILWLRPITKHKIGDRHFLLVVYFGLIESVLGIFQFVLKSPLLPTSINGQQIVSSIYYIVGQGGTGDSSLLNANYLVRASGTMGSGLGLGILCLCCIAIIEMWPHTKWRNMIRGVFYLTSFLTLTSTIIVGLSFYIITKRVYKEKQFLYKWTYYSLWFIGLVSQWIISKIPDSIFEKLPSLLSRFDGIKYYESVLSFGTKNILIGQNFSNRWQNLANATMNINGRYVVDNFFMYIFFDLGLLGLLIIFIAHRQTFVQSLREDQYILASLSLSILIIGFANNISYAVGIAGFITLCSLNKSPDAYENLKEKNNLL</sequence>
<feature type="transmembrane region" description="Helical" evidence="1">
    <location>
        <begin position="123"/>
        <end position="143"/>
    </location>
</feature>
<dbReference type="EMBL" id="JARGDN010000012">
    <property type="protein sequence ID" value="MDG9734127.1"/>
    <property type="molecule type" value="Genomic_DNA"/>
</dbReference>
<feature type="transmembrane region" description="Helical" evidence="1">
    <location>
        <begin position="253"/>
        <end position="272"/>
    </location>
</feature>
<protein>
    <submittedName>
        <fullName evidence="2">Uncharacterized protein</fullName>
    </submittedName>
</protein>
<proteinExistence type="predicted"/>
<keyword evidence="3" id="KW-1185">Reference proteome</keyword>
<feature type="transmembrane region" description="Helical" evidence="1">
    <location>
        <begin position="65"/>
        <end position="83"/>
    </location>
</feature>
<feature type="transmembrane region" description="Helical" evidence="1">
    <location>
        <begin position="12"/>
        <end position="29"/>
    </location>
</feature>
<feature type="transmembrane region" description="Helical" evidence="1">
    <location>
        <begin position="95"/>
        <end position="111"/>
    </location>
</feature>
<dbReference type="GeneID" id="64344054"/>
<feature type="transmembrane region" description="Helical" evidence="1">
    <location>
        <begin position="188"/>
        <end position="208"/>
    </location>
</feature>